<keyword evidence="2" id="KW-1133">Transmembrane helix</keyword>
<dbReference type="AlphaFoldDB" id="A0A520KJU2"/>
<dbReference type="GO" id="GO:0005524">
    <property type="term" value="F:ATP binding"/>
    <property type="evidence" value="ECO:0007669"/>
    <property type="project" value="InterPro"/>
</dbReference>
<dbReference type="InterPro" id="IPR008269">
    <property type="entry name" value="Lon_proteolytic"/>
</dbReference>
<reference evidence="4 5" key="1">
    <citation type="journal article" date="2019" name="Nat. Microbiol.">
        <title>Wide diversity of methane and short-chain alkane metabolisms in uncultured archaea.</title>
        <authorList>
            <person name="Borrel G."/>
            <person name="Adam P.S."/>
            <person name="McKay L.J."/>
            <person name="Chen L.X."/>
            <person name="Sierra-Garcia I.N."/>
            <person name="Sieber C.M."/>
            <person name="Letourneur Q."/>
            <person name="Ghozlane A."/>
            <person name="Andersen G.L."/>
            <person name="Li W.J."/>
            <person name="Hallam S.J."/>
            <person name="Muyzer G."/>
            <person name="de Oliveira V.M."/>
            <person name="Inskeep W.P."/>
            <person name="Banfield J.F."/>
            <person name="Gribaldo S."/>
        </authorList>
    </citation>
    <scope>NUCLEOTIDE SEQUENCE [LARGE SCALE GENOMIC DNA]</scope>
    <source>
        <strain evidence="4">NM4</strain>
    </source>
</reference>
<protein>
    <recommendedName>
        <fullName evidence="3">Lon proteolytic domain-containing protein</fullName>
    </recommendedName>
</protein>
<dbReference type="Pfam" id="PF05362">
    <property type="entry name" value="Lon_C"/>
    <property type="match status" value="1"/>
</dbReference>
<evidence type="ECO:0000259" key="3">
    <source>
        <dbReference type="Pfam" id="PF05362"/>
    </source>
</evidence>
<dbReference type="EMBL" id="RXII01000079">
    <property type="protein sequence ID" value="RZN61248.1"/>
    <property type="molecule type" value="Genomic_DNA"/>
</dbReference>
<dbReference type="GO" id="GO:0016020">
    <property type="term" value="C:membrane"/>
    <property type="evidence" value="ECO:0007669"/>
    <property type="project" value="UniProtKB-SubCell"/>
</dbReference>
<keyword evidence="2" id="KW-0812">Transmembrane</keyword>
<organism evidence="4 5">
    <name type="scientific">Candidatus Methanodesulfokora washburnensis</name>
    <dbReference type="NCBI Taxonomy" id="2478471"/>
    <lineage>
        <taxon>Archaea</taxon>
        <taxon>Thermoproteota</taxon>
        <taxon>Candidatus Korarchaeia</taxon>
        <taxon>Candidatus Korarchaeia incertae sedis</taxon>
        <taxon>Candidatus Methanodesulfokora</taxon>
    </lineage>
</organism>
<dbReference type="Proteomes" id="UP000316217">
    <property type="component" value="Unassembled WGS sequence"/>
</dbReference>
<dbReference type="GO" id="GO:0006508">
    <property type="term" value="P:proteolysis"/>
    <property type="evidence" value="ECO:0007669"/>
    <property type="project" value="InterPro"/>
</dbReference>
<evidence type="ECO:0000256" key="2">
    <source>
        <dbReference type="SAM" id="Phobius"/>
    </source>
</evidence>
<dbReference type="SUPFAM" id="SSF54211">
    <property type="entry name" value="Ribosomal protein S5 domain 2-like"/>
    <property type="match status" value="1"/>
</dbReference>
<dbReference type="GO" id="GO:0004252">
    <property type="term" value="F:serine-type endopeptidase activity"/>
    <property type="evidence" value="ECO:0007669"/>
    <property type="project" value="InterPro"/>
</dbReference>
<comment type="subcellular location">
    <subcellularLocation>
        <location evidence="1">Membrane</location>
        <topology evidence="1">Multi-pass membrane protein</topology>
    </subcellularLocation>
</comment>
<feature type="transmembrane region" description="Helical" evidence="2">
    <location>
        <begin position="613"/>
        <end position="630"/>
    </location>
</feature>
<evidence type="ECO:0000256" key="1">
    <source>
        <dbReference type="ARBA" id="ARBA00004141"/>
    </source>
</evidence>
<dbReference type="Gene3D" id="3.30.230.10">
    <property type="match status" value="1"/>
</dbReference>
<dbReference type="PANTHER" id="PTHR10046">
    <property type="entry name" value="ATP DEPENDENT LON PROTEASE FAMILY MEMBER"/>
    <property type="match status" value="1"/>
</dbReference>
<dbReference type="InterPro" id="IPR014721">
    <property type="entry name" value="Ribsml_uS5_D2-typ_fold_subgr"/>
</dbReference>
<comment type="caution">
    <text evidence="4">The sequence shown here is derived from an EMBL/GenBank/DDBJ whole genome shotgun (WGS) entry which is preliminary data.</text>
</comment>
<dbReference type="InterPro" id="IPR020568">
    <property type="entry name" value="Ribosomal_Su5_D2-typ_SF"/>
</dbReference>
<sequence>MRRPFLLLLLLILTVNIVVSSPQKVYQVTISAPAVIQTENGTAGVLSNLTVTVAYPGSGKVYFSAEPLTDVDTQGSARVAAFVACYLLGKDLNSYDFFYLMSSKSMIIGGPSAGAAMTVATMAALMEIQPRGDVVMTGMINPDGTIGPVGGIPDKLRAAAEGGAKIFLIPAGQRVVTESRVQRTTIGIITVTRTVQSSVDLVDLGKKLGVDVVEVSNVADAFKYFTGMKIEMPEVQKVELPSDVKKAISSWVDMYLNNASSMNRKSMDLASKLSSSQRSYISYLVSESEKYAKNASDLINRGFYYTAASAAFQSAFYSERAYETALYLTEGKSAFERIFKDVNLSLNELYKEIIGLKPSLEGIDVLSAAWIRYYDARRNLDLSSSAYSNGAILDSSTWGGIQYGAISYLAYAKWRAITAKTWLSLYKQGTLMSQTSLKSMADTMLYGAETSSSYAYTLYSGASSALLDESQQRLIDARNAYSAGNYVGALGLSIEAISDATTAIHAVYYTDVSTVMDSVRKSALEAISRAKSRGLEPLLAMSYYELASFYEKSDPLTSLSLYEMSAISAMSLEIASRSKGYQVNLTPTVISPPQNRTVNRTVEKVTVPSLDNYLLMAACFLLGLMLGMLIRRR</sequence>
<proteinExistence type="predicted"/>
<gene>
    <name evidence="4" type="ORF">EF810_05110</name>
</gene>
<accession>A0A520KJU2</accession>
<feature type="domain" description="Lon proteolytic" evidence="3">
    <location>
        <begin position="109"/>
        <end position="172"/>
    </location>
</feature>
<dbReference type="GO" id="GO:0030163">
    <property type="term" value="P:protein catabolic process"/>
    <property type="evidence" value="ECO:0007669"/>
    <property type="project" value="InterPro"/>
</dbReference>
<name>A0A520KJU2_9CREN</name>
<dbReference type="InterPro" id="IPR027065">
    <property type="entry name" value="Lon_Prtase"/>
</dbReference>
<evidence type="ECO:0000313" key="4">
    <source>
        <dbReference type="EMBL" id="RZN61248.1"/>
    </source>
</evidence>
<dbReference type="GO" id="GO:0004176">
    <property type="term" value="F:ATP-dependent peptidase activity"/>
    <property type="evidence" value="ECO:0007669"/>
    <property type="project" value="InterPro"/>
</dbReference>
<evidence type="ECO:0000313" key="5">
    <source>
        <dbReference type="Proteomes" id="UP000316217"/>
    </source>
</evidence>
<keyword evidence="2" id="KW-0472">Membrane</keyword>
<dbReference type="PRINTS" id="PR00830">
    <property type="entry name" value="ENDOLAPTASE"/>
</dbReference>